<proteinExistence type="predicted"/>
<dbReference type="EMBL" id="JACEIK010001136">
    <property type="protein sequence ID" value="MCD7466386.1"/>
    <property type="molecule type" value="Genomic_DNA"/>
</dbReference>
<gene>
    <name evidence="1" type="ORF">HAX54_003019</name>
</gene>
<feature type="non-terminal residue" evidence="1">
    <location>
        <position position="1"/>
    </location>
</feature>
<evidence type="ECO:0000313" key="1">
    <source>
        <dbReference type="EMBL" id="MCD7466386.1"/>
    </source>
</evidence>
<sequence>RRDIGRYMYYNSYDKCGGCDDSNTSQTYDESHQICDLSKTNNAFDDYCSDESFDYDEVSYDIESADYINVGSVNINCA</sequence>
<evidence type="ECO:0000313" key="2">
    <source>
        <dbReference type="Proteomes" id="UP000823775"/>
    </source>
</evidence>
<protein>
    <submittedName>
        <fullName evidence="1">Uncharacterized protein</fullName>
    </submittedName>
</protein>
<accession>A0ABS8T5T0</accession>
<dbReference type="Proteomes" id="UP000823775">
    <property type="component" value="Unassembled WGS sequence"/>
</dbReference>
<keyword evidence="2" id="KW-1185">Reference proteome</keyword>
<reference evidence="1 2" key="1">
    <citation type="journal article" date="2021" name="BMC Genomics">
        <title>Datura genome reveals duplications of psychoactive alkaloid biosynthetic genes and high mutation rate following tissue culture.</title>
        <authorList>
            <person name="Rajewski A."/>
            <person name="Carter-House D."/>
            <person name="Stajich J."/>
            <person name="Litt A."/>
        </authorList>
    </citation>
    <scope>NUCLEOTIDE SEQUENCE [LARGE SCALE GENOMIC DNA]</scope>
    <source>
        <strain evidence="1">AR-01</strain>
    </source>
</reference>
<name>A0ABS8T5T0_DATST</name>
<comment type="caution">
    <text evidence="1">The sequence shown here is derived from an EMBL/GenBank/DDBJ whole genome shotgun (WGS) entry which is preliminary data.</text>
</comment>
<organism evidence="1 2">
    <name type="scientific">Datura stramonium</name>
    <name type="common">Jimsonweed</name>
    <name type="synonym">Common thornapple</name>
    <dbReference type="NCBI Taxonomy" id="4076"/>
    <lineage>
        <taxon>Eukaryota</taxon>
        <taxon>Viridiplantae</taxon>
        <taxon>Streptophyta</taxon>
        <taxon>Embryophyta</taxon>
        <taxon>Tracheophyta</taxon>
        <taxon>Spermatophyta</taxon>
        <taxon>Magnoliopsida</taxon>
        <taxon>eudicotyledons</taxon>
        <taxon>Gunneridae</taxon>
        <taxon>Pentapetalae</taxon>
        <taxon>asterids</taxon>
        <taxon>lamiids</taxon>
        <taxon>Solanales</taxon>
        <taxon>Solanaceae</taxon>
        <taxon>Solanoideae</taxon>
        <taxon>Datureae</taxon>
        <taxon>Datura</taxon>
    </lineage>
</organism>